<proteinExistence type="predicted"/>
<gene>
    <name evidence="2" type="primary">xcpT_4</name>
    <name evidence="2" type="ORF">Pr1d_13060</name>
</gene>
<organism evidence="2 3">
    <name type="scientific">Bythopirellula goksoeyrii</name>
    <dbReference type="NCBI Taxonomy" id="1400387"/>
    <lineage>
        <taxon>Bacteria</taxon>
        <taxon>Pseudomonadati</taxon>
        <taxon>Planctomycetota</taxon>
        <taxon>Planctomycetia</taxon>
        <taxon>Pirellulales</taxon>
        <taxon>Lacipirellulaceae</taxon>
        <taxon>Bythopirellula</taxon>
    </lineage>
</organism>
<sequence length="382" mass="41023">MSQRKSFGFTLVELLVVIAIIGVLVALLLPAIQAAREAARRTSCVNNVKQMGLAAANYESARGTFPPGRLFPDWVSGGSIKGGYTSYDPGPTPGDKTGFYSVHIWLLPYMEANNVYNLIDFNQPQVKKMLNPTNPHFDAYSTAQGLFICPSDANTGMVISENNYRANFGGDGPGAGVRTNSMTIVEPRPSGDWWHIGGSGAFTIGEKGLKTSAYADGLSKTAFFSERIKGQGEENSSLPSRTSMIRCPGNLAPNVNIDVAYQAATDYTPVADGFNFDAAGRWIGDWSNGWPFAGYDSTQYNHVAPPNWTGQDCGVNFIPDTPAEHAIIAARSDHPGAVVVAFGDGHTAIVNDSINLDVWRALGTRDGRFNASNGPEPVDVEF</sequence>
<dbReference type="RefSeq" id="WP_210417903.1">
    <property type="nucleotide sequence ID" value="NZ_CP042913.1"/>
</dbReference>
<reference evidence="2 3" key="1">
    <citation type="submission" date="2019-08" db="EMBL/GenBank/DDBJ databases">
        <title>Deep-cultivation of Planctomycetes and their phenomic and genomic characterization uncovers novel biology.</title>
        <authorList>
            <person name="Wiegand S."/>
            <person name="Jogler M."/>
            <person name="Boedeker C."/>
            <person name="Pinto D."/>
            <person name="Vollmers J."/>
            <person name="Rivas-Marin E."/>
            <person name="Kohn T."/>
            <person name="Peeters S.H."/>
            <person name="Heuer A."/>
            <person name="Rast P."/>
            <person name="Oberbeckmann S."/>
            <person name="Bunk B."/>
            <person name="Jeske O."/>
            <person name="Meyerdierks A."/>
            <person name="Storesund J.E."/>
            <person name="Kallscheuer N."/>
            <person name="Luecker S."/>
            <person name="Lage O.M."/>
            <person name="Pohl T."/>
            <person name="Merkel B.J."/>
            <person name="Hornburger P."/>
            <person name="Mueller R.-W."/>
            <person name="Bruemmer F."/>
            <person name="Labrenz M."/>
            <person name="Spormann A.M."/>
            <person name="Op den Camp H."/>
            <person name="Overmann J."/>
            <person name="Amann R."/>
            <person name="Jetten M.S.M."/>
            <person name="Mascher T."/>
            <person name="Medema M.H."/>
            <person name="Devos D.P."/>
            <person name="Kaster A.-K."/>
            <person name="Ovreas L."/>
            <person name="Rohde M."/>
            <person name="Galperin M.Y."/>
            <person name="Jogler C."/>
        </authorList>
    </citation>
    <scope>NUCLEOTIDE SEQUENCE [LARGE SCALE GENOMIC DNA]</scope>
    <source>
        <strain evidence="2 3">Pr1d</strain>
    </source>
</reference>
<dbReference type="NCBIfam" id="TIGR02532">
    <property type="entry name" value="IV_pilin_GFxxxE"/>
    <property type="match status" value="1"/>
</dbReference>
<dbReference type="SUPFAM" id="SSF54523">
    <property type="entry name" value="Pili subunits"/>
    <property type="match status" value="1"/>
</dbReference>
<dbReference type="Gene3D" id="3.30.700.10">
    <property type="entry name" value="Glycoprotein, Type 4 Pilin"/>
    <property type="match status" value="1"/>
</dbReference>
<accession>A0A5B9Q4R9</accession>
<keyword evidence="3" id="KW-1185">Reference proteome</keyword>
<dbReference type="InterPro" id="IPR045584">
    <property type="entry name" value="Pilin-like"/>
</dbReference>
<dbReference type="Pfam" id="PF07963">
    <property type="entry name" value="N_methyl"/>
    <property type="match status" value="1"/>
</dbReference>
<evidence type="ECO:0000313" key="3">
    <source>
        <dbReference type="Proteomes" id="UP000323917"/>
    </source>
</evidence>
<protein>
    <submittedName>
        <fullName evidence="2">Type II secretion system protein G</fullName>
    </submittedName>
</protein>
<dbReference type="EMBL" id="CP042913">
    <property type="protein sequence ID" value="QEG34034.1"/>
    <property type="molecule type" value="Genomic_DNA"/>
</dbReference>
<dbReference type="Pfam" id="PF07596">
    <property type="entry name" value="SBP_bac_10"/>
    <property type="match status" value="1"/>
</dbReference>
<name>A0A5B9Q4R9_9BACT</name>
<evidence type="ECO:0000259" key="1">
    <source>
        <dbReference type="Pfam" id="PF07596"/>
    </source>
</evidence>
<evidence type="ECO:0000313" key="2">
    <source>
        <dbReference type="EMBL" id="QEG34034.1"/>
    </source>
</evidence>
<feature type="domain" description="DUF1559" evidence="1">
    <location>
        <begin position="33"/>
        <end position="356"/>
    </location>
</feature>
<dbReference type="KEGG" id="bgok:Pr1d_13060"/>
<dbReference type="InterPro" id="IPR012902">
    <property type="entry name" value="N_methyl_site"/>
</dbReference>
<dbReference type="PANTHER" id="PTHR30093">
    <property type="entry name" value="GENERAL SECRETION PATHWAY PROTEIN G"/>
    <property type="match status" value="1"/>
</dbReference>
<dbReference type="Proteomes" id="UP000323917">
    <property type="component" value="Chromosome"/>
</dbReference>
<dbReference type="AlphaFoldDB" id="A0A5B9Q4R9"/>
<dbReference type="InterPro" id="IPR011453">
    <property type="entry name" value="DUF1559"/>
</dbReference>
<dbReference type="PANTHER" id="PTHR30093:SF2">
    <property type="entry name" value="TYPE II SECRETION SYSTEM PROTEIN H"/>
    <property type="match status" value="1"/>
</dbReference>